<organism evidence="1 2">
    <name type="scientific">Sphaerodactylus townsendi</name>
    <dbReference type="NCBI Taxonomy" id="933632"/>
    <lineage>
        <taxon>Eukaryota</taxon>
        <taxon>Metazoa</taxon>
        <taxon>Chordata</taxon>
        <taxon>Craniata</taxon>
        <taxon>Vertebrata</taxon>
        <taxon>Euteleostomi</taxon>
        <taxon>Lepidosauria</taxon>
        <taxon>Squamata</taxon>
        <taxon>Bifurcata</taxon>
        <taxon>Gekkota</taxon>
        <taxon>Sphaerodactylidae</taxon>
        <taxon>Sphaerodactylus</taxon>
    </lineage>
</organism>
<dbReference type="Proteomes" id="UP000827872">
    <property type="component" value="Linkage Group LG08"/>
</dbReference>
<keyword evidence="2" id="KW-1185">Reference proteome</keyword>
<dbReference type="EMBL" id="CM037621">
    <property type="protein sequence ID" value="KAH8001965.1"/>
    <property type="molecule type" value="Genomic_DNA"/>
</dbReference>
<evidence type="ECO:0000313" key="2">
    <source>
        <dbReference type="Proteomes" id="UP000827872"/>
    </source>
</evidence>
<protein>
    <submittedName>
        <fullName evidence="1">Uncharacterized protein</fullName>
    </submittedName>
</protein>
<name>A0ACB8FAE0_9SAUR</name>
<sequence>MGGRGRLFPARLTELLSVTFAEPTISMVYEARVRTTGYVHSPYDLPRNSHIPSHYDVLPARHSPTHGTLWEKPS</sequence>
<accession>A0ACB8FAE0</accession>
<reference evidence="1" key="1">
    <citation type="submission" date="2021-08" db="EMBL/GenBank/DDBJ databases">
        <title>The first chromosome-level gecko genome reveals the dynamic sex chromosomes of Neotropical dwarf geckos (Sphaerodactylidae: Sphaerodactylus).</title>
        <authorList>
            <person name="Pinto B.J."/>
            <person name="Keating S.E."/>
            <person name="Gamble T."/>
        </authorList>
    </citation>
    <scope>NUCLEOTIDE SEQUENCE</scope>
    <source>
        <strain evidence="1">TG3544</strain>
    </source>
</reference>
<gene>
    <name evidence="1" type="ORF">K3G42_019407</name>
</gene>
<proteinExistence type="predicted"/>
<evidence type="ECO:0000313" key="1">
    <source>
        <dbReference type="EMBL" id="KAH8001965.1"/>
    </source>
</evidence>
<comment type="caution">
    <text evidence="1">The sequence shown here is derived from an EMBL/GenBank/DDBJ whole genome shotgun (WGS) entry which is preliminary data.</text>
</comment>